<accession>A0A7E4URS0</accession>
<dbReference type="Proteomes" id="UP000492821">
    <property type="component" value="Unassembled WGS sequence"/>
</dbReference>
<dbReference type="WBParaSite" id="Pan_g11919.t1">
    <property type="protein sequence ID" value="Pan_g11919.t1"/>
    <property type="gene ID" value="Pan_g11919"/>
</dbReference>
<sequence>MALNIPTIPAEWGTDFTQESLLKKLEGLTVKEVIDFARSGDAAKKFILENRDSLMDLNPFSMLLEDYFPDEDSDAVYTFNIYVRIGHENATGSDEEVLHAETLEEMWQILEFFKPDIVDVKMIYAYQYGEKLEHLIGRKLEEDELAQLKFSGDYALMMRRRNRLVMFLAKHNYDGSDFDQAKQIILRTGTSGDMPIEVYDVAIQMEEQINTLALTLNLARGMSPKLNAADDKVRLMCGNTNAENALC</sequence>
<reference evidence="1" key="1">
    <citation type="journal article" date="2013" name="Genetics">
        <title>The draft genome and transcriptome of Panagrellus redivivus are shaped by the harsh demands of a free-living lifestyle.</title>
        <authorList>
            <person name="Srinivasan J."/>
            <person name="Dillman A.R."/>
            <person name="Macchietto M.G."/>
            <person name="Heikkinen L."/>
            <person name="Lakso M."/>
            <person name="Fracchia K.M."/>
            <person name="Antoshechkin I."/>
            <person name="Mortazavi A."/>
            <person name="Wong G."/>
            <person name="Sternberg P.W."/>
        </authorList>
    </citation>
    <scope>NUCLEOTIDE SEQUENCE [LARGE SCALE GENOMIC DNA]</scope>
    <source>
        <strain evidence="1">MT8872</strain>
    </source>
</reference>
<organism evidence="1 2">
    <name type="scientific">Panagrellus redivivus</name>
    <name type="common">Microworm</name>
    <dbReference type="NCBI Taxonomy" id="6233"/>
    <lineage>
        <taxon>Eukaryota</taxon>
        <taxon>Metazoa</taxon>
        <taxon>Ecdysozoa</taxon>
        <taxon>Nematoda</taxon>
        <taxon>Chromadorea</taxon>
        <taxon>Rhabditida</taxon>
        <taxon>Tylenchina</taxon>
        <taxon>Panagrolaimomorpha</taxon>
        <taxon>Panagrolaimoidea</taxon>
        <taxon>Panagrolaimidae</taxon>
        <taxon>Panagrellus</taxon>
    </lineage>
</organism>
<evidence type="ECO:0000313" key="2">
    <source>
        <dbReference type="WBParaSite" id="Pan_g11919.t1"/>
    </source>
</evidence>
<dbReference type="AlphaFoldDB" id="A0A7E4URS0"/>
<evidence type="ECO:0000313" key="1">
    <source>
        <dbReference type="Proteomes" id="UP000492821"/>
    </source>
</evidence>
<proteinExistence type="predicted"/>
<keyword evidence="1" id="KW-1185">Reference proteome</keyword>
<protein>
    <submittedName>
        <fullName evidence="2">COesterase domain-containing protein</fullName>
    </submittedName>
</protein>
<name>A0A7E4URS0_PANRE</name>
<reference evidence="2" key="2">
    <citation type="submission" date="2020-10" db="UniProtKB">
        <authorList>
            <consortium name="WormBaseParasite"/>
        </authorList>
    </citation>
    <scope>IDENTIFICATION</scope>
</reference>